<protein>
    <submittedName>
        <fullName evidence="1">Ornithine cyclodeaminase/alanine dehydrogenase-like protein (Mu-crystallin family)</fullName>
    </submittedName>
</protein>
<accession>A0ABT9PDY3</accession>
<sequence>MDNVVRQLRDPDVDGLIGDQESLLALIDAVQLSLADLGRGEAWQMPKRMIPAADGGFFLSLGGCVPRLGLAAAKWASYVPGTPGRHGNSTSTIMVSDASSGELRAVVSGMRATALRTAASTVAAIRAARPTLLDPSRKTTVAFFGFGATNRTVLELLQRTGLAAGVGRVVVVVATPEGAERARKHPLGRGIELVAGTEPTLADGADLIVTATGSSAPVVSLTALAEGGLGVSLDGSRTWVTEPGAHVLDDQSRPDAPPPVAQLIAGTFEGPMDRLLLDTAGSAVADVATAAVLLGEG</sequence>
<reference evidence="1 2" key="1">
    <citation type="submission" date="2023-07" db="EMBL/GenBank/DDBJ databases">
        <title>Sequencing the genomes of 1000 actinobacteria strains.</title>
        <authorList>
            <person name="Klenk H.-P."/>
        </authorList>
    </citation>
    <scope>NUCLEOTIDE SEQUENCE [LARGE SCALE GENOMIC DNA]</scope>
    <source>
        <strain evidence="1 2">DSM 44388</strain>
    </source>
</reference>
<dbReference type="EMBL" id="JAUSQZ010000001">
    <property type="protein sequence ID" value="MDP9830913.1"/>
    <property type="molecule type" value="Genomic_DNA"/>
</dbReference>
<dbReference type="InterPro" id="IPR023401">
    <property type="entry name" value="ODC_N"/>
</dbReference>
<organism evidence="1 2">
    <name type="scientific">Kineosporia succinea</name>
    <dbReference type="NCBI Taxonomy" id="84632"/>
    <lineage>
        <taxon>Bacteria</taxon>
        <taxon>Bacillati</taxon>
        <taxon>Actinomycetota</taxon>
        <taxon>Actinomycetes</taxon>
        <taxon>Kineosporiales</taxon>
        <taxon>Kineosporiaceae</taxon>
        <taxon>Kineosporia</taxon>
    </lineage>
</organism>
<dbReference type="Proteomes" id="UP001235712">
    <property type="component" value="Unassembled WGS sequence"/>
</dbReference>
<keyword evidence="2" id="KW-1185">Reference proteome</keyword>
<dbReference type="Gene3D" id="3.30.1780.10">
    <property type="entry name" value="ornithine cyclodeaminase, domain 1"/>
    <property type="match status" value="1"/>
</dbReference>
<dbReference type="PANTHER" id="PTHR13812">
    <property type="entry name" value="KETIMINE REDUCTASE MU-CRYSTALLIN"/>
    <property type="match status" value="1"/>
</dbReference>
<dbReference type="InterPro" id="IPR003462">
    <property type="entry name" value="ODC_Mu_crystall"/>
</dbReference>
<evidence type="ECO:0000313" key="1">
    <source>
        <dbReference type="EMBL" id="MDP9830913.1"/>
    </source>
</evidence>
<dbReference type="InterPro" id="IPR036291">
    <property type="entry name" value="NAD(P)-bd_dom_sf"/>
</dbReference>
<gene>
    <name evidence="1" type="ORF">J2S57_006662</name>
</gene>
<dbReference type="RefSeq" id="WP_307250181.1">
    <property type="nucleotide sequence ID" value="NZ_JAUSQZ010000001.1"/>
</dbReference>
<dbReference type="SUPFAM" id="SSF51735">
    <property type="entry name" value="NAD(P)-binding Rossmann-fold domains"/>
    <property type="match status" value="1"/>
</dbReference>
<dbReference type="PANTHER" id="PTHR13812:SF19">
    <property type="entry name" value="KETIMINE REDUCTASE MU-CRYSTALLIN"/>
    <property type="match status" value="1"/>
</dbReference>
<dbReference type="Gene3D" id="3.40.50.720">
    <property type="entry name" value="NAD(P)-binding Rossmann-like Domain"/>
    <property type="match status" value="1"/>
</dbReference>
<name>A0ABT9PDY3_9ACTN</name>
<comment type="caution">
    <text evidence="1">The sequence shown here is derived from an EMBL/GenBank/DDBJ whole genome shotgun (WGS) entry which is preliminary data.</text>
</comment>
<proteinExistence type="predicted"/>
<evidence type="ECO:0000313" key="2">
    <source>
        <dbReference type="Proteomes" id="UP001235712"/>
    </source>
</evidence>
<dbReference type="Pfam" id="PF02423">
    <property type="entry name" value="OCD_Mu_crystall"/>
    <property type="match status" value="1"/>
</dbReference>